<name>A0A1W1E744_9ZZZZ</name>
<evidence type="ECO:0000313" key="2">
    <source>
        <dbReference type="EMBL" id="SFV89576.1"/>
    </source>
</evidence>
<sequence length="45" mass="5231">MGRKYRYILMGKFGVQIVGQRLRKVILKGFVIRVVGIWHDVICAL</sequence>
<organism evidence="2">
    <name type="scientific">hydrothermal vent metagenome</name>
    <dbReference type="NCBI Taxonomy" id="652676"/>
    <lineage>
        <taxon>unclassified sequences</taxon>
        <taxon>metagenomes</taxon>
        <taxon>ecological metagenomes</taxon>
    </lineage>
</organism>
<protein>
    <submittedName>
        <fullName evidence="2">Uncharacterized protein</fullName>
    </submittedName>
</protein>
<gene>
    <name evidence="1" type="ORF">MNB_SUP05-SYMBIONT-4-1000</name>
    <name evidence="2" type="ORF">MNB_SUP05-SYMBIONT-5-1030</name>
</gene>
<dbReference type="EMBL" id="FPHY01000096">
    <property type="protein sequence ID" value="SFV86655.1"/>
    <property type="molecule type" value="Genomic_DNA"/>
</dbReference>
<evidence type="ECO:0000313" key="1">
    <source>
        <dbReference type="EMBL" id="SFV86655.1"/>
    </source>
</evidence>
<dbReference type="EMBL" id="FPHZ01000241">
    <property type="protein sequence ID" value="SFV89576.1"/>
    <property type="molecule type" value="Genomic_DNA"/>
</dbReference>
<reference evidence="2" key="1">
    <citation type="submission" date="2016-10" db="EMBL/GenBank/DDBJ databases">
        <authorList>
            <person name="de Groot N.N."/>
        </authorList>
    </citation>
    <scope>NUCLEOTIDE SEQUENCE</scope>
</reference>
<dbReference type="AlphaFoldDB" id="A0A1W1E744"/>
<accession>A0A1W1E744</accession>
<proteinExistence type="predicted"/>